<dbReference type="Proteomes" id="UP000592780">
    <property type="component" value="Unassembled WGS sequence"/>
</dbReference>
<dbReference type="SUPFAM" id="SSF102114">
    <property type="entry name" value="Radical SAM enzymes"/>
    <property type="match status" value="1"/>
</dbReference>
<dbReference type="InterPro" id="IPR007197">
    <property type="entry name" value="rSAM"/>
</dbReference>
<dbReference type="PANTHER" id="PTHR43273:SF3">
    <property type="entry name" value="ANAEROBIC SULFATASE-MATURATING ENZYME HOMOLOG ASLB-RELATED"/>
    <property type="match status" value="1"/>
</dbReference>
<gene>
    <name evidence="8" type="ORF">HDG40_007690</name>
</gene>
<evidence type="ECO:0000256" key="6">
    <source>
        <dbReference type="ARBA" id="ARBA00023601"/>
    </source>
</evidence>
<accession>A0A6I1QAT3</accession>
<evidence type="ECO:0000256" key="4">
    <source>
        <dbReference type="ARBA" id="ARBA00023004"/>
    </source>
</evidence>
<dbReference type="CDD" id="cd01335">
    <property type="entry name" value="Radical_SAM"/>
    <property type="match status" value="1"/>
</dbReference>
<protein>
    <recommendedName>
        <fullName evidence="7">Radical SAM core domain-containing protein</fullName>
    </recommendedName>
</protein>
<evidence type="ECO:0000256" key="3">
    <source>
        <dbReference type="ARBA" id="ARBA00022723"/>
    </source>
</evidence>
<comment type="caution">
    <text evidence="8">The sequence shown here is derived from an EMBL/GenBank/DDBJ whole genome shotgun (WGS) entry which is preliminary data.</text>
</comment>
<dbReference type="PANTHER" id="PTHR43273">
    <property type="entry name" value="ANAEROBIC SULFATASE-MATURATING ENZYME HOMOLOG ASLB-RELATED"/>
    <property type="match status" value="1"/>
</dbReference>
<keyword evidence="2" id="KW-0949">S-adenosyl-L-methionine</keyword>
<keyword evidence="9" id="KW-1185">Reference proteome</keyword>
<organism evidence="8 9">
    <name type="scientific">Paraburkholderia atlantica</name>
    <dbReference type="NCBI Taxonomy" id="2654982"/>
    <lineage>
        <taxon>Bacteria</taxon>
        <taxon>Pseudomonadati</taxon>
        <taxon>Pseudomonadota</taxon>
        <taxon>Betaproteobacteria</taxon>
        <taxon>Burkholderiales</taxon>
        <taxon>Burkholderiaceae</taxon>
        <taxon>Paraburkholderia</taxon>
    </lineage>
</organism>
<keyword evidence="3" id="KW-0479">Metal-binding</keyword>
<evidence type="ECO:0000259" key="7">
    <source>
        <dbReference type="PROSITE" id="PS51918"/>
    </source>
</evidence>
<dbReference type="OrthoDB" id="308557at2"/>
<sequence>MTVEVRPLGDKCNIQCKYCYQQAARESQTRKPQYDVDAVIGKLEEIGVPFSLFGGEVMLTKRSDLRRLLEFGYDRHGTVGMQTNGTLVREADLALFSSYSVNVGVSIDGPGEMNDERWAGTLISTRRATAMTEAVIERLCRDGTPPRVIVTLHRLNAVGERLTRLCKWLQFLDRLGGERVRLHLLERDNAEQTAHLQMTVEEQLIAMRTLRELEASLASIRFDVFKEIEAMLRGHDSAAACVFHACDAYSTRAVIGVEGDGTPSNCGRTNKEGIAYLPARRRGFERQLALYETARSDGGCAGCRFFLMCKGNCPGTAILGDWRLRSSDCAVWYGLFEDAERGLAAGGRPPLSVSASRIRLESMMIDAWSVGEEPLLEDLLDDMRDEAPRS</sequence>
<evidence type="ECO:0000256" key="1">
    <source>
        <dbReference type="ARBA" id="ARBA00001966"/>
    </source>
</evidence>
<dbReference type="InterPro" id="IPR058240">
    <property type="entry name" value="rSAM_sf"/>
</dbReference>
<reference evidence="8 9" key="1">
    <citation type="submission" date="2020-08" db="EMBL/GenBank/DDBJ databases">
        <title>Genomic Encyclopedia of Type Strains, Phase IV (KMG-V): Genome sequencing to study the core and pangenomes of soil and plant-associated prokaryotes.</title>
        <authorList>
            <person name="Whitman W."/>
        </authorList>
    </citation>
    <scope>NUCLEOTIDE SEQUENCE [LARGE SCALE GENOMIC DNA]</scope>
    <source>
        <strain evidence="8 9">JPY158</strain>
    </source>
</reference>
<dbReference type="EMBL" id="JACHDD010000029">
    <property type="protein sequence ID" value="MBB5429493.1"/>
    <property type="molecule type" value="Genomic_DNA"/>
</dbReference>
<feature type="domain" description="Radical SAM core" evidence="7">
    <location>
        <begin position="1"/>
        <end position="223"/>
    </location>
</feature>
<evidence type="ECO:0000313" key="8">
    <source>
        <dbReference type="EMBL" id="MBB5429493.1"/>
    </source>
</evidence>
<evidence type="ECO:0000313" key="9">
    <source>
        <dbReference type="Proteomes" id="UP000592780"/>
    </source>
</evidence>
<dbReference type="InterPro" id="IPR013785">
    <property type="entry name" value="Aldolase_TIM"/>
</dbReference>
<dbReference type="RefSeq" id="WP_018436600.1">
    <property type="nucleotide sequence ID" value="NZ_JACHDD010000029.1"/>
</dbReference>
<dbReference type="Gene3D" id="3.20.20.70">
    <property type="entry name" value="Aldolase class I"/>
    <property type="match status" value="1"/>
</dbReference>
<dbReference type="AlphaFoldDB" id="A0A6I1QAT3"/>
<dbReference type="GO" id="GO:0051536">
    <property type="term" value="F:iron-sulfur cluster binding"/>
    <property type="evidence" value="ECO:0007669"/>
    <property type="project" value="UniProtKB-KW"/>
</dbReference>
<name>A0A6I1QAT3_PARAM</name>
<dbReference type="GO" id="GO:0046872">
    <property type="term" value="F:metal ion binding"/>
    <property type="evidence" value="ECO:0007669"/>
    <property type="project" value="UniProtKB-KW"/>
</dbReference>
<proteinExistence type="inferred from homology"/>
<dbReference type="PROSITE" id="PS51918">
    <property type="entry name" value="RADICAL_SAM"/>
    <property type="match status" value="1"/>
</dbReference>
<dbReference type="InterPro" id="IPR023867">
    <property type="entry name" value="Sulphatase_maturase_rSAM"/>
</dbReference>
<dbReference type="SFLD" id="SFLDG01067">
    <property type="entry name" value="SPASM/twitch_domain_containing"/>
    <property type="match status" value="1"/>
</dbReference>
<dbReference type="Pfam" id="PF04055">
    <property type="entry name" value="Radical_SAM"/>
    <property type="match status" value="1"/>
</dbReference>
<keyword evidence="5" id="KW-0411">Iron-sulfur</keyword>
<comment type="similarity">
    <text evidence="6">Belongs to the radical SAM superfamily. Anaerobic sulfatase-maturating enzyme family.</text>
</comment>
<keyword evidence="4" id="KW-0408">Iron</keyword>
<dbReference type="GO" id="GO:0016491">
    <property type="term" value="F:oxidoreductase activity"/>
    <property type="evidence" value="ECO:0007669"/>
    <property type="project" value="InterPro"/>
</dbReference>
<dbReference type="SFLD" id="SFLDS00029">
    <property type="entry name" value="Radical_SAM"/>
    <property type="match status" value="1"/>
</dbReference>
<comment type="cofactor">
    <cofactor evidence="1">
        <name>[4Fe-4S] cluster</name>
        <dbReference type="ChEBI" id="CHEBI:49883"/>
    </cofactor>
</comment>
<evidence type="ECO:0000256" key="5">
    <source>
        <dbReference type="ARBA" id="ARBA00023014"/>
    </source>
</evidence>
<evidence type="ECO:0000256" key="2">
    <source>
        <dbReference type="ARBA" id="ARBA00022691"/>
    </source>
</evidence>